<sequence>MSLRHRPQRVMAGGTIQSYQFLHIGCKHCSTVQLLNVLCSFFWGRWGAVAAAGIGGWWVIAMGAGNQDCLEWDHSHVSLMTPPFCPIAEGGPNPDLNTNLANIIEQCRSKSMPKASIEVAIKGGDKGKSSSYLLYEARGPGGSALLIEVLTDNAKRAYQDVRLILSRNGAQMSDGARHSFDKKGVITVSGQDSQQRPVALEQALELAIEAGAQDVWEEDDDEERAVLKFVCEVPSLHQVREKLDSLGLQSLSAALEFIPNARVRLSDEEMERASQLLATLGDCQEVIRVYDNIE</sequence>
<evidence type="ECO:0000313" key="5">
    <source>
        <dbReference type="Proteomes" id="UP000472274"/>
    </source>
</evidence>
<dbReference type="InterPro" id="IPR049083">
    <property type="entry name" value="TACO1_YebC_N"/>
</dbReference>
<evidence type="ECO:0000259" key="2">
    <source>
        <dbReference type="Pfam" id="PF01709"/>
    </source>
</evidence>
<dbReference type="Gene3D" id="1.10.10.200">
    <property type="match status" value="1"/>
</dbReference>
<dbReference type="Pfam" id="PF20772">
    <property type="entry name" value="TACO1_YebC_N"/>
    <property type="match status" value="1"/>
</dbReference>
<evidence type="ECO:0000256" key="1">
    <source>
        <dbReference type="ARBA" id="ARBA00008724"/>
    </source>
</evidence>
<dbReference type="AlphaFoldDB" id="A0A674IBP1"/>
<dbReference type="InParanoid" id="A0A674IBP1"/>
<dbReference type="Pfam" id="PF01709">
    <property type="entry name" value="Transcrip_reg"/>
    <property type="match status" value="1"/>
</dbReference>
<reference evidence="4" key="2">
    <citation type="submission" date="2025-09" db="UniProtKB">
        <authorList>
            <consortium name="Ensembl"/>
        </authorList>
    </citation>
    <scope>IDENTIFICATION</scope>
</reference>
<dbReference type="PANTHER" id="PTHR12532">
    <property type="entry name" value="TRANSLATIONAL ACTIVATOR OF CYTOCHROME C OXIDASE 1"/>
    <property type="match status" value="1"/>
</dbReference>
<dbReference type="Proteomes" id="UP000472274">
    <property type="component" value="Unplaced"/>
</dbReference>
<protein>
    <submittedName>
        <fullName evidence="4">Translational activator of cytochrome c oxidase I</fullName>
    </submittedName>
</protein>
<dbReference type="InterPro" id="IPR048300">
    <property type="entry name" value="TACO1_YebC-like_2nd/3rd_dom"/>
</dbReference>
<evidence type="ECO:0000313" key="4">
    <source>
        <dbReference type="Ensembl" id="ENSTMTP00000005182.1"/>
    </source>
</evidence>
<dbReference type="Gene3D" id="3.30.70.980">
    <property type="match status" value="2"/>
</dbReference>
<dbReference type="InterPro" id="IPR026564">
    <property type="entry name" value="Transcrip_reg_TACO1-like_dom3"/>
</dbReference>
<gene>
    <name evidence="4" type="primary">TACO1</name>
</gene>
<comment type="similarity">
    <text evidence="1">Belongs to the TACO1 family.</text>
</comment>
<dbReference type="GeneTree" id="ENSGT00390000012820"/>
<name>A0A674IBP1_9SAUR</name>
<keyword evidence="5" id="KW-1185">Reference proteome</keyword>
<organism evidence="4 5">
    <name type="scientific">Terrapene triunguis</name>
    <name type="common">Three-toed box turtle</name>
    <dbReference type="NCBI Taxonomy" id="2587831"/>
    <lineage>
        <taxon>Eukaryota</taxon>
        <taxon>Metazoa</taxon>
        <taxon>Chordata</taxon>
        <taxon>Craniata</taxon>
        <taxon>Vertebrata</taxon>
        <taxon>Euteleostomi</taxon>
        <taxon>Archelosauria</taxon>
        <taxon>Testudinata</taxon>
        <taxon>Testudines</taxon>
        <taxon>Cryptodira</taxon>
        <taxon>Durocryptodira</taxon>
        <taxon>Testudinoidea</taxon>
        <taxon>Emydidae</taxon>
        <taxon>Terrapene</taxon>
    </lineage>
</organism>
<dbReference type="GO" id="GO:0005739">
    <property type="term" value="C:mitochondrion"/>
    <property type="evidence" value="ECO:0007669"/>
    <property type="project" value="Ensembl"/>
</dbReference>
<accession>A0A674IBP1</accession>
<dbReference type="FunFam" id="3.30.70.980:FF:000008">
    <property type="entry name" value="Translational activator of cytochrome c oxidase 1"/>
    <property type="match status" value="1"/>
</dbReference>
<proteinExistence type="inferred from homology"/>
<dbReference type="InterPro" id="IPR017856">
    <property type="entry name" value="Integrase-like_N"/>
</dbReference>
<dbReference type="InterPro" id="IPR029072">
    <property type="entry name" value="YebC-like"/>
</dbReference>
<feature type="domain" description="TACO1/YebC-like N-terminal" evidence="3">
    <location>
        <begin position="89"/>
        <end position="125"/>
    </location>
</feature>
<dbReference type="PANTHER" id="PTHR12532:SF0">
    <property type="entry name" value="TRANSLATIONAL ACTIVATOR OF CYTOCHROME C OXIDASE 1"/>
    <property type="match status" value="1"/>
</dbReference>
<dbReference type="SUPFAM" id="SSF75625">
    <property type="entry name" value="YebC-like"/>
    <property type="match status" value="1"/>
</dbReference>
<dbReference type="Ensembl" id="ENSTMTT00000005353.1">
    <property type="protein sequence ID" value="ENSTMTP00000005182.1"/>
    <property type="gene ID" value="ENSTMTG00000003844.1"/>
</dbReference>
<dbReference type="InterPro" id="IPR002876">
    <property type="entry name" value="Transcrip_reg_TACO1-like"/>
</dbReference>
<reference evidence="4" key="1">
    <citation type="submission" date="2025-08" db="UniProtKB">
        <authorList>
            <consortium name="Ensembl"/>
        </authorList>
    </citation>
    <scope>IDENTIFICATION</scope>
</reference>
<evidence type="ECO:0000259" key="3">
    <source>
        <dbReference type="Pfam" id="PF20772"/>
    </source>
</evidence>
<feature type="domain" description="TACO1/YebC-like second and third" evidence="2">
    <location>
        <begin position="133"/>
        <end position="293"/>
    </location>
</feature>